<evidence type="ECO:0000313" key="2">
    <source>
        <dbReference type="Proteomes" id="UP001165363"/>
    </source>
</evidence>
<sequence>MPDSLIARDMFLSEASGRFALGHVFRTSQEVEGASGAIADDIGRWRCDIIEGDQLTWSKKVYELFGLPAGKPVVREQAVRCYKEHSKSVLDRLRNDAIRHKCAFILDAAIEVTGKGTKWIRVLAVPILQGDRVIGLHGLKRAL</sequence>
<gene>
    <name evidence="1" type="ORF">LZ536_08655</name>
</gene>
<name>A0ABT0RMZ6_9SPHN</name>
<protein>
    <recommendedName>
        <fullName evidence="3">PAS domain-containing protein</fullName>
    </recommendedName>
</protein>
<accession>A0ABT0RMZ6</accession>
<reference evidence="1" key="1">
    <citation type="submission" date="2022-05" db="EMBL/GenBank/DDBJ databases">
        <authorList>
            <person name="Jo J.-H."/>
            <person name="Im W.-T."/>
        </authorList>
    </citation>
    <scope>NUCLEOTIDE SEQUENCE</scope>
    <source>
        <strain evidence="1">SE158</strain>
    </source>
</reference>
<dbReference type="RefSeq" id="WP_249848134.1">
    <property type="nucleotide sequence ID" value="NZ_JAMGBD010000001.1"/>
</dbReference>
<comment type="caution">
    <text evidence="1">The sequence shown here is derived from an EMBL/GenBank/DDBJ whole genome shotgun (WGS) entry which is preliminary data.</text>
</comment>
<evidence type="ECO:0008006" key="3">
    <source>
        <dbReference type="Google" id="ProtNLM"/>
    </source>
</evidence>
<dbReference type="EMBL" id="JAMGBD010000001">
    <property type="protein sequence ID" value="MCL6683965.1"/>
    <property type="molecule type" value="Genomic_DNA"/>
</dbReference>
<organism evidence="1 2">
    <name type="scientific">Sphingomonas alba</name>
    <dbReference type="NCBI Taxonomy" id="2908208"/>
    <lineage>
        <taxon>Bacteria</taxon>
        <taxon>Pseudomonadati</taxon>
        <taxon>Pseudomonadota</taxon>
        <taxon>Alphaproteobacteria</taxon>
        <taxon>Sphingomonadales</taxon>
        <taxon>Sphingomonadaceae</taxon>
        <taxon>Sphingomonas</taxon>
    </lineage>
</organism>
<evidence type="ECO:0000313" key="1">
    <source>
        <dbReference type="EMBL" id="MCL6683965.1"/>
    </source>
</evidence>
<proteinExistence type="predicted"/>
<keyword evidence="2" id="KW-1185">Reference proteome</keyword>
<dbReference type="Proteomes" id="UP001165363">
    <property type="component" value="Unassembled WGS sequence"/>
</dbReference>